<keyword evidence="13" id="KW-1015">Disulfide bond</keyword>
<keyword evidence="8" id="KW-0418">Kinase</keyword>
<keyword evidence="12" id="KW-0829">Tyrosine-protein kinase</keyword>
<evidence type="ECO:0000256" key="10">
    <source>
        <dbReference type="ARBA" id="ARBA00022989"/>
    </source>
</evidence>
<keyword evidence="3" id="KW-1003">Cell membrane</keyword>
<feature type="domain" description="ALK/LTK-like glycine-rich" evidence="18">
    <location>
        <begin position="86"/>
        <end position="273"/>
    </location>
</feature>
<keyword evidence="11" id="KW-0472">Membrane</keyword>
<dbReference type="EMBL" id="FNTL01000004">
    <property type="protein sequence ID" value="SEC96818.1"/>
    <property type="molecule type" value="Genomic_DNA"/>
</dbReference>
<feature type="chain" id="PRO_5010377778" description="receptor protein-tyrosine kinase" evidence="17">
    <location>
        <begin position="46"/>
        <end position="305"/>
    </location>
</feature>
<keyword evidence="4" id="KW-0808">Transferase</keyword>
<evidence type="ECO:0000256" key="13">
    <source>
        <dbReference type="ARBA" id="ARBA00023157"/>
    </source>
</evidence>
<protein>
    <recommendedName>
        <fullName evidence="2">receptor protein-tyrosine kinase</fullName>
        <ecNumber evidence="2">2.7.10.1</ecNumber>
    </recommendedName>
</protein>
<dbReference type="GO" id="GO:0005524">
    <property type="term" value="F:ATP binding"/>
    <property type="evidence" value="ECO:0007669"/>
    <property type="project" value="UniProtKB-KW"/>
</dbReference>
<accession>A0A1H4WVR5</accession>
<evidence type="ECO:0000256" key="11">
    <source>
        <dbReference type="ARBA" id="ARBA00023136"/>
    </source>
</evidence>
<keyword evidence="14" id="KW-0675">Receptor</keyword>
<keyword evidence="15" id="KW-0325">Glycoprotein</keyword>
<keyword evidence="10" id="KW-1133">Transmembrane helix</keyword>
<evidence type="ECO:0000313" key="19">
    <source>
        <dbReference type="EMBL" id="SEC96818.1"/>
    </source>
</evidence>
<feature type="compositionally biased region" description="Gly residues" evidence="16">
    <location>
        <begin position="138"/>
        <end position="156"/>
    </location>
</feature>
<evidence type="ECO:0000256" key="9">
    <source>
        <dbReference type="ARBA" id="ARBA00022840"/>
    </source>
</evidence>
<evidence type="ECO:0000256" key="2">
    <source>
        <dbReference type="ARBA" id="ARBA00011902"/>
    </source>
</evidence>
<evidence type="ECO:0000256" key="1">
    <source>
        <dbReference type="ARBA" id="ARBA00004251"/>
    </source>
</evidence>
<evidence type="ECO:0000256" key="3">
    <source>
        <dbReference type="ARBA" id="ARBA00022475"/>
    </source>
</evidence>
<feature type="region of interest" description="Disordered" evidence="16">
    <location>
        <begin position="199"/>
        <end position="239"/>
    </location>
</feature>
<evidence type="ECO:0000256" key="7">
    <source>
        <dbReference type="ARBA" id="ARBA00022741"/>
    </source>
</evidence>
<dbReference type="EC" id="2.7.10.1" evidence="2"/>
<evidence type="ECO:0000256" key="12">
    <source>
        <dbReference type="ARBA" id="ARBA00023137"/>
    </source>
</evidence>
<reference evidence="20" key="1">
    <citation type="submission" date="2016-10" db="EMBL/GenBank/DDBJ databases">
        <authorList>
            <person name="Varghese N."/>
        </authorList>
    </citation>
    <scope>NUCLEOTIDE SEQUENCE [LARGE SCALE GENOMIC DNA]</scope>
    <source>
        <strain evidence="20">DSM 44719</strain>
    </source>
</reference>
<dbReference type="Proteomes" id="UP000183407">
    <property type="component" value="Unassembled WGS sequence"/>
</dbReference>
<feature type="region of interest" description="Disordered" evidence="16">
    <location>
        <begin position="138"/>
        <end position="162"/>
    </location>
</feature>
<organism evidence="19 20">
    <name type="scientific">Rhodococcus jostii</name>
    <dbReference type="NCBI Taxonomy" id="132919"/>
    <lineage>
        <taxon>Bacteria</taxon>
        <taxon>Bacillati</taxon>
        <taxon>Actinomycetota</taxon>
        <taxon>Actinomycetes</taxon>
        <taxon>Mycobacteriales</taxon>
        <taxon>Nocardiaceae</taxon>
        <taxon>Rhodococcus</taxon>
    </lineage>
</organism>
<evidence type="ECO:0000313" key="20">
    <source>
        <dbReference type="Proteomes" id="UP000183407"/>
    </source>
</evidence>
<evidence type="ECO:0000256" key="17">
    <source>
        <dbReference type="SAM" id="SignalP"/>
    </source>
</evidence>
<evidence type="ECO:0000256" key="8">
    <source>
        <dbReference type="ARBA" id="ARBA00022777"/>
    </source>
</evidence>
<sequence length="305" mass="27275">MLALRQETALTTNLVRSRRRWYTTGMCGLAVIGASGLLAPSVAAAAPAALPAGCMQGAGTQVTCTFTFTGNAQSFTVPEGITSLAVTATGGRGGNSTGSNGAILGGLAAVATGQLTVAAGDALYIQVGGNGGDGDGEAGYNGGGGGGTGASGGGGASDVRTGTGELADRKIVASGGGGAGDTYIGGAGNNLMGAVGQAGGGGGGGGGATDTVGGPGGNGGSDPHGSPGEAGVGGAGAVTGGGGGGGWFGGGGGTENLGGGGGGGGSSYAPGGTFSVAGADAVSSVVITYGAGSGTGSLGNLFGSS</sequence>
<keyword evidence="5" id="KW-0812">Transmembrane</keyword>
<keyword evidence="9" id="KW-0067">ATP-binding</keyword>
<gene>
    <name evidence="19" type="ORF">SAMN04490220_3079</name>
</gene>
<dbReference type="AlphaFoldDB" id="A0A1H4WVR5"/>
<dbReference type="InterPro" id="IPR055163">
    <property type="entry name" value="ALK/LTK-like_GRD"/>
</dbReference>
<name>A0A1H4WVR5_RHOJO</name>
<evidence type="ECO:0000256" key="5">
    <source>
        <dbReference type="ARBA" id="ARBA00022692"/>
    </source>
</evidence>
<dbReference type="Pfam" id="PF12810">
    <property type="entry name" value="ALK_LTK_GRD"/>
    <property type="match status" value="1"/>
</dbReference>
<evidence type="ECO:0000256" key="6">
    <source>
        <dbReference type="ARBA" id="ARBA00022729"/>
    </source>
</evidence>
<evidence type="ECO:0000259" key="18">
    <source>
        <dbReference type="Pfam" id="PF12810"/>
    </source>
</evidence>
<comment type="subcellular location">
    <subcellularLocation>
        <location evidence="1">Cell membrane</location>
        <topology evidence="1">Single-pass type I membrane protein</topology>
    </subcellularLocation>
</comment>
<evidence type="ECO:0000256" key="14">
    <source>
        <dbReference type="ARBA" id="ARBA00023170"/>
    </source>
</evidence>
<keyword evidence="7" id="KW-0547">Nucleotide-binding</keyword>
<evidence type="ECO:0000256" key="15">
    <source>
        <dbReference type="ARBA" id="ARBA00023180"/>
    </source>
</evidence>
<dbReference type="GO" id="GO:0004714">
    <property type="term" value="F:transmembrane receptor protein tyrosine kinase activity"/>
    <property type="evidence" value="ECO:0007669"/>
    <property type="project" value="UniProtKB-EC"/>
</dbReference>
<evidence type="ECO:0000256" key="4">
    <source>
        <dbReference type="ARBA" id="ARBA00022679"/>
    </source>
</evidence>
<evidence type="ECO:0000256" key="16">
    <source>
        <dbReference type="SAM" id="MobiDB-lite"/>
    </source>
</evidence>
<dbReference type="GO" id="GO:0005886">
    <property type="term" value="C:plasma membrane"/>
    <property type="evidence" value="ECO:0007669"/>
    <property type="project" value="UniProtKB-SubCell"/>
</dbReference>
<keyword evidence="6 17" id="KW-0732">Signal</keyword>
<proteinExistence type="predicted"/>
<feature type="signal peptide" evidence="17">
    <location>
        <begin position="1"/>
        <end position="45"/>
    </location>
</feature>